<protein>
    <submittedName>
        <fullName evidence="7">NAD(P)/FAD-dependent oxidoreductase</fullName>
    </submittedName>
</protein>
<evidence type="ECO:0000256" key="3">
    <source>
        <dbReference type="ARBA" id="ARBA00022827"/>
    </source>
</evidence>
<evidence type="ECO:0000256" key="5">
    <source>
        <dbReference type="ARBA" id="ARBA00023027"/>
    </source>
</evidence>
<evidence type="ECO:0000259" key="6">
    <source>
        <dbReference type="Pfam" id="PF01593"/>
    </source>
</evidence>
<keyword evidence="8" id="KW-1185">Reference proteome</keyword>
<name>A0ABT0KMM9_9GAMM</name>
<dbReference type="Gene3D" id="3.50.50.60">
    <property type="entry name" value="FAD/NAD(P)-binding domain"/>
    <property type="match status" value="2"/>
</dbReference>
<evidence type="ECO:0000313" key="8">
    <source>
        <dbReference type="Proteomes" id="UP001202134"/>
    </source>
</evidence>
<keyword evidence="4" id="KW-0521">NADP</keyword>
<comment type="caution">
    <text evidence="7">The sequence shown here is derived from an EMBL/GenBank/DDBJ whole genome shotgun (WGS) entry which is preliminary data.</text>
</comment>
<dbReference type="EMBL" id="JAKIKU010000003">
    <property type="protein sequence ID" value="MCL1045108.1"/>
    <property type="molecule type" value="Genomic_DNA"/>
</dbReference>
<dbReference type="Pfam" id="PF01593">
    <property type="entry name" value="Amino_oxidase"/>
    <property type="match status" value="1"/>
</dbReference>
<evidence type="ECO:0000256" key="2">
    <source>
        <dbReference type="ARBA" id="ARBA00022729"/>
    </source>
</evidence>
<proteinExistence type="predicted"/>
<dbReference type="PANTHER" id="PTHR46091:SF3">
    <property type="entry name" value="AMINE OXIDASE DOMAIN-CONTAINING PROTEIN"/>
    <property type="match status" value="1"/>
</dbReference>
<organism evidence="7 8">
    <name type="scientific">Shewanella electrodiphila</name>
    <dbReference type="NCBI Taxonomy" id="934143"/>
    <lineage>
        <taxon>Bacteria</taxon>
        <taxon>Pseudomonadati</taxon>
        <taxon>Pseudomonadota</taxon>
        <taxon>Gammaproteobacteria</taxon>
        <taxon>Alteromonadales</taxon>
        <taxon>Shewanellaceae</taxon>
        <taxon>Shewanella</taxon>
    </lineage>
</organism>
<sequence length="536" mass="59251">MMDYDAIVIGAGNAGLTAATTLQRGGAKTLLIERHNIPGGCATSFIRGNFEFEVALHQLSGMGTDKSPFIMRQVFADLGIMDKLQVVEERDIYRFVKVASDTEVGIDITLPADWKGLAKTLCDAFPKEKSGIKKFLNLCEGVSLECFVLMPKAAKSNDESILRAKCPLYVKYGLRSAKEILDEFLESEELKSIVAAYWCYLGVPPKEFPFQDLAIMLYAYSSFKPCHIKGGSQAISSGLLESFLAAGGEIKFNCSATTIHTDNGAITGVSTEAGETFTCSQVISNTSPMHTFNELLDIPTPIQASNDFKSRRIGTSAFVLYIGLDCSPQTLGVTAASTFIVDDLDEQVAHDNMQKIVAPKHTMFTCYNYDDPSFAPEGKSAISLLCLQYGEPWKHVKVEDYAQTKYDLAQTLIDHAERVYPGIKEHIEEIEVATPLTMMRYLNTPDGAIYGFRQNTQDANMFRERITEIDGLHIAGCWNGMGGFQPTYMVGQSTAKYVLKQLGESMKVNKPKMANPLSWKNMKLAMQLKFIQARLS</sequence>
<keyword evidence="3" id="KW-0274">FAD</keyword>
<keyword evidence="5" id="KW-0520">NAD</keyword>
<evidence type="ECO:0000313" key="7">
    <source>
        <dbReference type="EMBL" id="MCL1045108.1"/>
    </source>
</evidence>
<dbReference type="RefSeq" id="WP_248955283.1">
    <property type="nucleotide sequence ID" value="NZ_JAKIKU010000003.1"/>
</dbReference>
<dbReference type="InterPro" id="IPR002937">
    <property type="entry name" value="Amino_oxidase"/>
</dbReference>
<dbReference type="InterPro" id="IPR052206">
    <property type="entry name" value="Retinol_saturase"/>
</dbReference>
<keyword evidence="2" id="KW-0732">Signal</keyword>
<dbReference type="Proteomes" id="UP001202134">
    <property type="component" value="Unassembled WGS sequence"/>
</dbReference>
<dbReference type="SUPFAM" id="SSF51905">
    <property type="entry name" value="FAD/NAD(P)-binding domain"/>
    <property type="match status" value="1"/>
</dbReference>
<evidence type="ECO:0000256" key="1">
    <source>
        <dbReference type="ARBA" id="ARBA00022630"/>
    </source>
</evidence>
<dbReference type="InterPro" id="IPR036188">
    <property type="entry name" value="FAD/NAD-bd_sf"/>
</dbReference>
<feature type="domain" description="Amine oxidase" evidence="6">
    <location>
        <begin position="14"/>
        <end position="499"/>
    </location>
</feature>
<gene>
    <name evidence="7" type="ORF">L2737_07175</name>
</gene>
<accession>A0ABT0KMM9</accession>
<keyword evidence="1" id="KW-0285">Flavoprotein</keyword>
<evidence type="ECO:0000256" key="4">
    <source>
        <dbReference type="ARBA" id="ARBA00022857"/>
    </source>
</evidence>
<reference evidence="7 8" key="1">
    <citation type="submission" date="2022-01" db="EMBL/GenBank/DDBJ databases">
        <title>Whole genome-based taxonomy of the Shewanellaceae.</title>
        <authorList>
            <person name="Martin-Rodriguez A.J."/>
        </authorList>
    </citation>
    <scope>NUCLEOTIDE SEQUENCE [LARGE SCALE GENOMIC DNA]</scope>
    <source>
        <strain evidence="7 8">DSM 24955</strain>
    </source>
</reference>
<dbReference type="PANTHER" id="PTHR46091">
    <property type="entry name" value="BLR7054 PROTEIN"/>
    <property type="match status" value="1"/>
</dbReference>